<dbReference type="InterPro" id="IPR051222">
    <property type="entry name" value="PPR/CCM1_RNA-binding"/>
</dbReference>
<comment type="caution">
    <text evidence="3">The sequence shown here is derived from an EMBL/GenBank/DDBJ whole genome shotgun (WGS) entry which is preliminary data.</text>
</comment>
<dbReference type="Gene3D" id="1.25.40.10">
    <property type="entry name" value="Tetratricopeptide repeat domain"/>
    <property type="match status" value="1"/>
</dbReference>
<dbReference type="OrthoDB" id="27832at2759"/>
<dbReference type="Gene3D" id="3.10.20.90">
    <property type="entry name" value="Phosphatidylinositol 3-kinase Catalytic Subunit, Chain A, domain 1"/>
    <property type="match status" value="1"/>
</dbReference>
<dbReference type="PANTHER" id="PTHR47942:SF63">
    <property type="entry name" value="PENTATRICOPEPTIDE REPEAT-CONTAINING PROTEIN"/>
    <property type="match status" value="1"/>
</dbReference>
<dbReference type="InterPro" id="IPR011990">
    <property type="entry name" value="TPR-like_helical_dom_sf"/>
</dbReference>
<feature type="domain" description="Ubiquitin-like" evidence="2">
    <location>
        <begin position="234"/>
        <end position="293"/>
    </location>
</feature>
<feature type="non-terminal residue" evidence="3">
    <location>
        <position position="1"/>
    </location>
</feature>
<evidence type="ECO:0000313" key="3">
    <source>
        <dbReference type="EMBL" id="CAE7486680.1"/>
    </source>
</evidence>
<proteinExistence type="predicted"/>
<dbReference type="Proteomes" id="UP000649617">
    <property type="component" value="Unassembled WGS sequence"/>
</dbReference>
<dbReference type="PROSITE" id="PS50053">
    <property type="entry name" value="UBIQUITIN_2"/>
    <property type="match status" value="1"/>
</dbReference>
<sequence length="1172" mass="129401">EENELLKPGANLALWGAAAVEVLNNPDSQGTVGHAVEKDGRALIHATPVLKDQKEVALKAVAADGTALMFVSEAMQRDKDVVLAAVRQDGTALRLAAEHLAVDKEVVLVAVSQCGQALRHAADQLRDDKDVCLAAVQQSGRALKYVSERMRDDKDVVDAAIENTTEALPYVGPELKEEWENVLTERWKAAGLHIERRYFDFDELDEEEICRPAGVAVSPDMQPKQRLSEGMVTLQVVAAMTGGELCKLLNVAMSTTIWDIKERIEHVEGTKLNAQKLLGADGKVAQDDSILADVIDCTNPVLSLIRSPPVWAGLLEHIAAGEVQLEDLDDGARGDRCLVLAAVHASQGRALAHASVALRGDKDIVTEAVKRNGLSLRHATPSMRADRDVVLAAIRECPMALEFASDLLRKDHDFIVTAVRVSARAAGCVTEELQKNSSFAGELLSAFPAVFAHLPPELRSSQEFVLRAVRRNGDVLRFAAGWHSHPEVVLTAIQKAPQAVHFVEASLRQRAEFGTAAVMANPWVFEQLGSLHRNDLALAMQAARAQPALAHFAGEHIKGEVLVRIKKEQSEAFGAPEGYVDGPVWWLPETLKQKPAVEKKLSPSERRELISQLKRRGSTVDKEALSERLLYADGTLTSNVKDLMVGISALKDAGAWYSALNVLVGLVEMEVALDLPLVNCVMSACKNRGHELAQQLFSKFVVSAKLRPDANTFRCAALCCREDEWSSALQWLGRAKEEAVTMTGIYVAVMSVSRRARCWQAAFPLLQDMQQVQEAPDRKFFNSALWSCSAGQWEVCLHLLHRMEVAGVPSEPFTYFAAAQEIADKSTAACMVQQLQRMREHSLRVDICQFAKMLAHYASDAEWPATRQAVLEHGGFLLPSRRCLTHTYDEDISWYGAHVQASKNLTRQWLESFPAQTQYSDWRRLRKSLKKSGRPTEESDYSDLGAHAGYIRNKVFEKARCAQLACVLFGPEAFTCGLQEKESCVVVDIGGGPGIAALGLSIYAALEGWPVHLKHHVVDCENAWYGTLLRLQNVLRQNSLSSLTGVRTDLYFHQGQLLSKTLADGMPAPGDTDLFLFSYVMHENVEALRSTNFGLLPTLLEAAQSDTIFLFLDVEDTLWSEIVMLATSLGRFKIQLQQFRKDEYWLVLQKTSAACAPELLHCYIRPVAWQVA</sequence>
<evidence type="ECO:0000256" key="1">
    <source>
        <dbReference type="ARBA" id="ARBA00022737"/>
    </source>
</evidence>
<dbReference type="InterPro" id="IPR025197">
    <property type="entry name" value="DUF4116"/>
</dbReference>
<dbReference type="InterPro" id="IPR029071">
    <property type="entry name" value="Ubiquitin-like_domsf"/>
</dbReference>
<name>A0A812SR83_SYMPI</name>
<gene>
    <name evidence="3" type="ORF">SPIL2461_LOCUS12488</name>
</gene>
<evidence type="ECO:0000313" key="4">
    <source>
        <dbReference type="Proteomes" id="UP000649617"/>
    </source>
</evidence>
<organism evidence="3 4">
    <name type="scientific">Symbiodinium pilosum</name>
    <name type="common">Dinoflagellate</name>
    <dbReference type="NCBI Taxonomy" id="2952"/>
    <lineage>
        <taxon>Eukaryota</taxon>
        <taxon>Sar</taxon>
        <taxon>Alveolata</taxon>
        <taxon>Dinophyceae</taxon>
        <taxon>Suessiales</taxon>
        <taxon>Symbiodiniaceae</taxon>
        <taxon>Symbiodinium</taxon>
    </lineage>
</organism>
<dbReference type="PANTHER" id="PTHR47942">
    <property type="entry name" value="TETRATRICOPEPTIDE REPEAT (TPR)-LIKE SUPERFAMILY PROTEIN-RELATED"/>
    <property type="match status" value="1"/>
</dbReference>
<dbReference type="SUPFAM" id="SSF54236">
    <property type="entry name" value="Ubiquitin-like"/>
    <property type="match status" value="1"/>
</dbReference>
<protein>
    <recommendedName>
        <fullName evidence="2">Ubiquitin-like domain-containing protein</fullName>
    </recommendedName>
</protein>
<evidence type="ECO:0000259" key="2">
    <source>
        <dbReference type="PROSITE" id="PS50053"/>
    </source>
</evidence>
<dbReference type="AlphaFoldDB" id="A0A812SR83"/>
<dbReference type="EMBL" id="CAJNIZ010025780">
    <property type="protein sequence ID" value="CAE7486680.1"/>
    <property type="molecule type" value="Genomic_DNA"/>
</dbReference>
<dbReference type="Pfam" id="PF13475">
    <property type="entry name" value="DUF4116"/>
    <property type="match status" value="5"/>
</dbReference>
<accession>A0A812SR83</accession>
<keyword evidence="1" id="KW-0677">Repeat</keyword>
<reference evidence="3" key="1">
    <citation type="submission" date="2021-02" db="EMBL/GenBank/DDBJ databases">
        <authorList>
            <person name="Dougan E. K."/>
            <person name="Rhodes N."/>
            <person name="Thang M."/>
            <person name="Chan C."/>
        </authorList>
    </citation>
    <scope>NUCLEOTIDE SEQUENCE</scope>
</reference>
<keyword evidence="4" id="KW-1185">Reference proteome</keyword>
<dbReference type="InterPro" id="IPR000626">
    <property type="entry name" value="Ubiquitin-like_dom"/>
</dbReference>